<name>A0A5D3C9V9_CUCMM</name>
<evidence type="ECO:0000313" key="3">
    <source>
        <dbReference type="Proteomes" id="UP000321393"/>
    </source>
</evidence>
<gene>
    <name evidence="2" type="ORF">E5676_scaffold871G00130</name>
    <name evidence="1" type="ORF">E6C27_scaffold21G002470</name>
</gene>
<evidence type="ECO:0000313" key="1">
    <source>
        <dbReference type="EMBL" id="KAA0066225.1"/>
    </source>
</evidence>
<dbReference type="Proteomes" id="UP000321393">
    <property type="component" value="Unassembled WGS sequence"/>
</dbReference>
<sequence>MICLRVTRRGYSQPDCLSVSFESTKDQFVIGVPLGFLKTRDVPTGLQIAHVQERASLGVPFYRTLIGSRGRGSDRGKLVNDKK</sequence>
<evidence type="ECO:0000313" key="4">
    <source>
        <dbReference type="Proteomes" id="UP000321947"/>
    </source>
</evidence>
<proteinExistence type="predicted"/>
<accession>A0A5D3C9V9</accession>
<organism evidence="2 4">
    <name type="scientific">Cucumis melo var. makuwa</name>
    <name type="common">Oriental melon</name>
    <dbReference type="NCBI Taxonomy" id="1194695"/>
    <lineage>
        <taxon>Eukaryota</taxon>
        <taxon>Viridiplantae</taxon>
        <taxon>Streptophyta</taxon>
        <taxon>Embryophyta</taxon>
        <taxon>Tracheophyta</taxon>
        <taxon>Spermatophyta</taxon>
        <taxon>Magnoliopsida</taxon>
        <taxon>eudicotyledons</taxon>
        <taxon>Gunneridae</taxon>
        <taxon>Pentapetalae</taxon>
        <taxon>rosids</taxon>
        <taxon>fabids</taxon>
        <taxon>Cucurbitales</taxon>
        <taxon>Cucurbitaceae</taxon>
        <taxon>Benincaseae</taxon>
        <taxon>Cucumis</taxon>
    </lineage>
</organism>
<protein>
    <submittedName>
        <fullName evidence="2">Uncharacterized protein</fullName>
    </submittedName>
</protein>
<dbReference type="AlphaFoldDB" id="A0A5D3C9V9"/>
<reference evidence="3 4" key="1">
    <citation type="submission" date="2019-08" db="EMBL/GenBank/DDBJ databases">
        <title>Draft genome sequences of two oriental melons (Cucumis melo L. var makuwa).</title>
        <authorList>
            <person name="Kwon S.-Y."/>
        </authorList>
    </citation>
    <scope>NUCLEOTIDE SEQUENCE [LARGE SCALE GENOMIC DNA]</scope>
    <source>
        <strain evidence="4">cv. Chang Bougi</strain>
        <strain evidence="3">cv. SW 3</strain>
        <tissue evidence="2">Leaf</tissue>
    </source>
</reference>
<dbReference type="Proteomes" id="UP000321947">
    <property type="component" value="Unassembled WGS sequence"/>
</dbReference>
<evidence type="ECO:0000313" key="2">
    <source>
        <dbReference type="EMBL" id="TYK08651.1"/>
    </source>
</evidence>
<comment type="caution">
    <text evidence="2">The sequence shown here is derived from an EMBL/GenBank/DDBJ whole genome shotgun (WGS) entry which is preliminary data.</text>
</comment>
<dbReference type="EMBL" id="SSTE01000903">
    <property type="protein sequence ID" value="KAA0066225.1"/>
    <property type="molecule type" value="Genomic_DNA"/>
</dbReference>
<dbReference type="EMBL" id="SSTD01012504">
    <property type="protein sequence ID" value="TYK08651.1"/>
    <property type="molecule type" value="Genomic_DNA"/>
</dbReference>